<feature type="coiled-coil region" evidence="2">
    <location>
        <begin position="216"/>
        <end position="401"/>
    </location>
</feature>
<keyword evidence="4" id="KW-1185">Reference proteome</keyword>
<dbReference type="RefSeq" id="WP_186865404.1">
    <property type="nucleotide sequence ID" value="NZ_JACOPE010000001.1"/>
</dbReference>
<comment type="caution">
    <text evidence="3">The sequence shown here is derived from an EMBL/GenBank/DDBJ whole genome shotgun (WGS) entry which is preliminary data.</text>
</comment>
<protein>
    <submittedName>
        <fullName evidence="3">Plasmid recombination protein</fullName>
    </submittedName>
</protein>
<sequence>MERTISAMIGKGSVNHNTRAFTAKNVDKNRSADKVEFCQEDIKQVYHKLFDEARERYNAKQKRKDRMIDNYYEKIRRGKQEKLFHEVIFQIGNKDDMNAKNEDGLLAKRILTEFMDEFQARNPNLYVFSAYLHMDEETPHLHIDFVPYITGSKRGLDTRVSLKSALAAEGFTGGTRGATELNQWIASEKQELATVMERYGVEWLQKGTHEKHLSVLEFEKQERAKEVAELDSQKQEKTSEVAKLNQAVSSMKQELMNTTIKQVRAEEAVEKAREKGIAVQRDNETLSASNQQLRVENTSLEIKKVELRMDNRHLEQQQWQLRTDNSELEMKQSVLQSENQRLEQEQNKLQEDNEKLEQKQTSLQSDNQALKQMQDKLQKDNAKLEIQQKKLRSRIDQMVQSEKLLQRDVRKYDEEPEWQLPEPGAFASAKLFRDKVALPLVNKLKELVKSLTIQCVRLKEEVLQLRDKVKDLTSDVEFYKGKIRDMSAKTELLQEKADDLERVKRYAGAEQIDTIIGKVKEQERMERQAIQYHRSYGAR</sequence>
<evidence type="ECO:0000313" key="3">
    <source>
        <dbReference type="EMBL" id="MBC5684459.1"/>
    </source>
</evidence>
<proteinExistence type="inferred from homology"/>
<dbReference type="EMBL" id="JACOPE010000001">
    <property type="protein sequence ID" value="MBC5684459.1"/>
    <property type="molecule type" value="Genomic_DNA"/>
</dbReference>
<dbReference type="InterPro" id="IPR001668">
    <property type="entry name" value="Mob_Pre"/>
</dbReference>
<comment type="similarity">
    <text evidence="1">Belongs to the plasmid mobilization pre family.</text>
</comment>
<keyword evidence="2" id="KW-0175">Coiled coil</keyword>
<gene>
    <name evidence="3" type="ORF">H8S40_13120</name>
</gene>
<dbReference type="Proteomes" id="UP000631576">
    <property type="component" value="Unassembled WGS sequence"/>
</dbReference>
<dbReference type="Gene3D" id="3.30.930.30">
    <property type="match status" value="1"/>
</dbReference>
<evidence type="ECO:0000256" key="1">
    <source>
        <dbReference type="ARBA" id="ARBA00010657"/>
    </source>
</evidence>
<evidence type="ECO:0000256" key="2">
    <source>
        <dbReference type="SAM" id="Coils"/>
    </source>
</evidence>
<reference evidence="3 4" key="1">
    <citation type="submission" date="2020-08" db="EMBL/GenBank/DDBJ databases">
        <title>Genome public.</title>
        <authorList>
            <person name="Liu C."/>
            <person name="Sun Q."/>
        </authorList>
    </citation>
    <scope>NUCLEOTIDE SEQUENCE [LARGE SCALE GENOMIC DNA]</scope>
    <source>
        <strain evidence="3 4">NSJ-13</strain>
    </source>
</reference>
<dbReference type="Pfam" id="PF01076">
    <property type="entry name" value="Mob_Pre"/>
    <property type="match status" value="1"/>
</dbReference>
<feature type="coiled-coil region" evidence="2">
    <location>
        <begin position="441"/>
        <end position="503"/>
    </location>
</feature>
<evidence type="ECO:0000313" key="4">
    <source>
        <dbReference type="Proteomes" id="UP000631576"/>
    </source>
</evidence>
<dbReference type="CDD" id="cd17242">
    <property type="entry name" value="MobM_relaxase"/>
    <property type="match status" value="1"/>
</dbReference>
<organism evidence="3 4">
    <name type="scientific">Ruminococcus hominis</name>
    <dbReference type="NCBI Taxonomy" id="2763065"/>
    <lineage>
        <taxon>Bacteria</taxon>
        <taxon>Bacillati</taxon>
        <taxon>Bacillota</taxon>
        <taxon>Clostridia</taxon>
        <taxon>Eubacteriales</taxon>
        <taxon>Oscillospiraceae</taxon>
        <taxon>Ruminococcus</taxon>
    </lineage>
</organism>
<name>A0ABR7GAJ7_9FIRM</name>
<accession>A0ABR7GAJ7</accession>